<dbReference type="InterPro" id="IPR003594">
    <property type="entry name" value="HATPase_dom"/>
</dbReference>
<evidence type="ECO:0000256" key="7">
    <source>
        <dbReference type="ARBA" id="ARBA00022692"/>
    </source>
</evidence>
<dbReference type="CDD" id="cd06225">
    <property type="entry name" value="HAMP"/>
    <property type="match status" value="1"/>
</dbReference>
<dbReference type="Gene3D" id="6.10.340.10">
    <property type="match status" value="1"/>
</dbReference>
<keyword evidence="9 17" id="KW-0418">Kinase</keyword>
<reference evidence="18" key="1">
    <citation type="submission" date="2018-08" db="EMBL/GenBank/DDBJ databases">
        <authorList>
            <person name="Chevrot R."/>
        </authorList>
    </citation>
    <scope>NUCLEOTIDE SEQUENCE [LARGE SCALE GENOMIC DNA]</scope>
</reference>
<evidence type="ECO:0000256" key="5">
    <source>
        <dbReference type="ARBA" id="ARBA00022553"/>
    </source>
</evidence>
<evidence type="ECO:0000256" key="6">
    <source>
        <dbReference type="ARBA" id="ARBA00022679"/>
    </source>
</evidence>
<dbReference type="PROSITE" id="PS50109">
    <property type="entry name" value="HIS_KIN"/>
    <property type="match status" value="1"/>
</dbReference>
<dbReference type="GO" id="GO:0000155">
    <property type="term" value="F:phosphorelay sensor kinase activity"/>
    <property type="evidence" value="ECO:0007669"/>
    <property type="project" value="InterPro"/>
</dbReference>
<comment type="catalytic activity">
    <reaction evidence="1">
        <text>ATP + protein L-histidine = ADP + protein N-phospho-L-histidine.</text>
        <dbReference type="EC" id="2.7.13.3"/>
    </reaction>
</comment>
<dbReference type="InterPro" id="IPR010559">
    <property type="entry name" value="Sig_transdc_His_kin_internal"/>
</dbReference>
<keyword evidence="12" id="KW-0902">Two-component regulatory system</keyword>
<evidence type="ECO:0000256" key="12">
    <source>
        <dbReference type="ARBA" id="ARBA00023012"/>
    </source>
</evidence>
<dbReference type="GO" id="GO:0005524">
    <property type="term" value="F:ATP binding"/>
    <property type="evidence" value="ECO:0007669"/>
    <property type="project" value="UniProtKB-KW"/>
</dbReference>
<dbReference type="AlphaFoldDB" id="A0A383R507"/>
<dbReference type="Gene3D" id="3.30.565.10">
    <property type="entry name" value="Histidine kinase-like ATPase, C-terminal domain"/>
    <property type="match status" value="1"/>
</dbReference>
<keyword evidence="7 14" id="KW-0812">Transmembrane</keyword>
<dbReference type="PANTHER" id="PTHR34220">
    <property type="entry name" value="SENSOR HISTIDINE KINASE YPDA"/>
    <property type="match status" value="1"/>
</dbReference>
<keyword evidence="13 14" id="KW-0472">Membrane</keyword>
<feature type="domain" description="HAMP" evidence="16">
    <location>
        <begin position="297"/>
        <end position="349"/>
    </location>
</feature>
<name>A0A383R507_PAEAL</name>
<accession>A0A383R507</accession>
<feature type="domain" description="Histidine kinase" evidence="15">
    <location>
        <begin position="457"/>
        <end position="561"/>
    </location>
</feature>
<keyword evidence="4" id="KW-1003">Cell membrane</keyword>
<dbReference type="Pfam" id="PF06580">
    <property type="entry name" value="His_kinase"/>
    <property type="match status" value="1"/>
</dbReference>
<evidence type="ECO:0000256" key="8">
    <source>
        <dbReference type="ARBA" id="ARBA00022741"/>
    </source>
</evidence>
<organism evidence="17 18">
    <name type="scientific">Paenibacillus alvei</name>
    <name type="common">Bacillus alvei</name>
    <dbReference type="NCBI Taxonomy" id="44250"/>
    <lineage>
        <taxon>Bacteria</taxon>
        <taxon>Bacillati</taxon>
        <taxon>Bacillota</taxon>
        <taxon>Bacilli</taxon>
        <taxon>Bacillales</taxon>
        <taxon>Paenibacillaceae</taxon>
        <taxon>Paenibacillus</taxon>
    </lineage>
</organism>
<keyword evidence="10" id="KW-0067">ATP-binding</keyword>
<evidence type="ECO:0000256" key="14">
    <source>
        <dbReference type="SAM" id="Phobius"/>
    </source>
</evidence>
<dbReference type="InterPro" id="IPR050640">
    <property type="entry name" value="Bact_2-comp_sensor_kinase"/>
</dbReference>
<dbReference type="EMBL" id="LS992241">
    <property type="protein sequence ID" value="SYX81741.1"/>
    <property type="molecule type" value="Genomic_DNA"/>
</dbReference>
<dbReference type="InterPro" id="IPR003660">
    <property type="entry name" value="HAMP_dom"/>
</dbReference>
<keyword evidence="8" id="KW-0547">Nucleotide-binding</keyword>
<evidence type="ECO:0000256" key="1">
    <source>
        <dbReference type="ARBA" id="ARBA00000085"/>
    </source>
</evidence>
<sequence>MEQKKIRTFKESTRHLFQLYAVIPFLILIVLFFIFTIINGRMNLTQKTTEAAESISKSMAEVFQQYHEEINRMAISPAVTKYLTTRLGSDKVYSEFYDFNNRQKVKSIFHIVDIDGIFRASSDSPDALYNSFAFGNLINRIEQKSGNTLTEMNSFRYSHDRDTSYTFGKAIVKDKQTIGYIIYQLYESDMQKLIFEQNNEIAMITDEHNTIIATTSNVTKGVLNKFSPKLDKQGHVLLNDGTYYMYTKRIPGTPIQVVTLNSYKSEQYTYYTVSIFILAASLLLWVIIHFLSNKMSARNSESVDKLILALAQLREGNFNGYVDIHTNDEFEILGDEYNVMLDRLKELMMKNKELSELRTIIEVKQLQSQFHPHFIFNVLETLRYAIKMDANQAQQIVMLLSRLLRYSIGNDRSVQLKDDMNYVRDYLKLQQIRFNERLEYRITVEEETNHVYVPKLLLQPIIENAIKYGYQNQSNVLIEIRIYPSDGKLMLEVCDNGQGMDAETLLKVNRILHSQNNTTQHIGLYNVHRRLVLLYGEESGIHISSKQGTGTCITLTIPYEWSEGDVQGSAS</sequence>
<dbReference type="SMART" id="SM00387">
    <property type="entry name" value="HATPase_c"/>
    <property type="match status" value="1"/>
</dbReference>
<dbReference type="Proteomes" id="UP000304148">
    <property type="component" value="Chromosome"/>
</dbReference>
<evidence type="ECO:0000256" key="2">
    <source>
        <dbReference type="ARBA" id="ARBA00004651"/>
    </source>
</evidence>
<dbReference type="RefSeq" id="WP_138184329.1">
    <property type="nucleotide sequence ID" value="NZ_LS992241.1"/>
</dbReference>
<evidence type="ECO:0000259" key="15">
    <source>
        <dbReference type="PROSITE" id="PS50109"/>
    </source>
</evidence>
<evidence type="ECO:0000256" key="13">
    <source>
        <dbReference type="ARBA" id="ARBA00023136"/>
    </source>
</evidence>
<dbReference type="Pfam" id="PF02518">
    <property type="entry name" value="HATPase_c"/>
    <property type="match status" value="1"/>
</dbReference>
<evidence type="ECO:0000313" key="18">
    <source>
        <dbReference type="Proteomes" id="UP000304148"/>
    </source>
</evidence>
<dbReference type="PROSITE" id="PS50885">
    <property type="entry name" value="HAMP"/>
    <property type="match status" value="1"/>
</dbReference>
<feature type="transmembrane region" description="Helical" evidence="14">
    <location>
        <begin position="20"/>
        <end position="38"/>
    </location>
</feature>
<dbReference type="InterPro" id="IPR005467">
    <property type="entry name" value="His_kinase_dom"/>
</dbReference>
<dbReference type="SUPFAM" id="SSF55874">
    <property type="entry name" value="ATPase domain of HSP90 chaperone/DNA topoisomerase II/histidine kinase"/>
    <property type="match status" value="1"/>
</dbReference>
<dbReference type="EC" id="2.7.13.3" evidence="3"/>
<evidence type="ECO:0000313" key="17">
    <source>
        <dbReference type="EMBL" id="SYX81741.1"/>
    </source>
</evidence>
<protein>
    <recommendedName>
        <fullName evidence="3">histidine kinase</fullName>
        <ecNumber evidence="3">2.7.13.3</ecNumber>
    </recommendedName>
</protein>
<dbReference type="GO" id="GO:0005886">
    <property type="term" value="C:plasma membrane"/>
    <property type="evidence" value="ECO:0007669"/>
    <property type="project" value="UniProtKB-SubCell"/>
</dbReference>
<evidence type="ECO:0000256" key="11">
    <source>
        <dbReference type="ARBA" id="ARBA00022989"/>
    </source>
</evidence>
<dbReference type="InterPro" id="IPR036890">
    <property type="entry name" value="HATPase_C_sf"/>
</dbReference>
<evidence type="ECO:0000256" key="4">
    <source>
        <dbReference type="ARBA" id="ARBA00022475"/>
    </source>
</evidence>
<evidence type="ECO:0000256" key="9">
    <source>
        <dbReference type="ARBA" id="ARBA00022777"/>
    </source>
</evidence>
<evidence type="ECO:0000259" key="16">
    <source>
        <dbReference type="PROSITE" id="PS50885"/>
    </source>
</evidence>
<keyword evidence="6 17" id="KW-0808">Transferase</keyword>
<gene>
    <name evidence="17" type="ORF">PBLR_10160</name>
</gene>
<dbReference type="PANTHER" id="PTHR34220:SF11">
    <property type="entry name" value="SENSOR PROTEIN KINASE HPTS"/>
    <property type="match status" value="1"/>
</dbReference>
<evidence type="ECO:0000256" key="3">
    <source>
        <dbReference type="ARBA" id="ARBA00012438"/>
    </source>
</evidence>
<comment type="subcellular location">
    <subcellularLocation>
        <location evidence="2">Cell membrane</location>
        <topology evidence="2">Multi-pass membrane protein</topology>
    </subcellularLocation>
</comment>
<keyword evidence="5" id="KW-0597">Phosphoprotein</keyword>
<evidence type="ECO:0000256" key="10">
    <source>
        <dbReference type="ARBA" id="ARBA00022840"/>
    </source>
</evidence>
<proteinExistence type="predicted"/>
<keyword evidence="11 14" id="KW-1133">Transmembrane helix</keyword>
<dbReference type="SMART" id="SM00304">
    <property type="entry name" value="HAMP"/>
    <property type="match status" value="1"/>
</dbReference>
<feature type="transmembrane region" description="Helical" evidence="14">
    <location>
        <begin position="268"/>
        <end position="291"/>
    </location>
</feature>